<dbReference type="Proteomes" id="UP000316008">
    <property type="component" value="Unassembled WGS sequence"/>
</dbReference>
<evidence type="ECO:0000313" key="2">
    <source>
        <dbReference type="Proteomes" id="UP000316008"/>
    </source>
</evidence>
<keyword evidence="2" id="KW-1185">Reference proteome</keyword>
<organism evidence="1 2">
    <name type="scientific">Fluviicola chungangensis</name>
    <dbReference type="NCBI Taxonomy" id="2597671"/>
    <lineage>
        <taxon>Bacteria</taxon>
        <taxon>Pseudomonadati</taxon>
        <taxon>Bacteroidota</taxon>
        <taxon>Flavobacteriia</taxon>
        <taxon>Flavobacteriales</taxon>
        <taxon>Crocinitomicaceae</taxon>
        <taxon>Fluviicola</taxon>
    </lineage>
</organism>
<gene>
    <name evidence="1" type="ORF">FO442_06075</name>
</gene>
<dbReference type="Gene3D" id="2.60.120.260">
    <property type="entry name" value="Galactose-binding domain-like"/>
    <property type="match status" value="1"/>
</dbReference>
<reference evidence="1 2" key="1">
    <citation type="submission" date="2019-07" db="EMBL/GenBank/DDBJ databases">
        <authorList>
            <person name="Huq M.A."/>
        </authorList>
    </citation>
    <scope>NUCLEOTIDE SEQUENCE [LARGE SCALE GENOMIC DNA]</scope>
    <source>
        <strain evidence="1 2">MAH-3</strain>
    </source>
</reference>
<accession>A0A556N3D8</accession>
<evidence type="ECO:0008006" key="3">
    <source>
        <dbReference type="Google" id="ProtNLM"/>
    </source>
</evidence>
<dbReference type="RefSeq" id="WP_144332263.1">
    <property type="nucleotide sequence ID" value="NZ_VLPL01000002.1"/>
</dbReference>
<name>A0A556N3D8_9FLAO</name>
<proteinExistence type="predicted"/>
<evidence type="ECO:0000313" key="1">
    <source>
        <dbReference type="EMBL" id="TSJ46726.1"/>
    </source>
</evidence>
<dbReference type="OrthoDB" id="9782229at2"/>
<protein>
    <recommendedName>
        <fullName evidence="3">Gliding motility-associated C-terminal domain-containing protein</fullName>
    </recommendedName>
</protein>
<dbReference type="AlphaFoldDB" id="A0A556N3D8"/>
<dbReference type="EMBL" id="VLPL01000002">
    <property type="protein sequence ID" value="TSJ46726.1"/>
    <property type="molecule type" value="Genomic_DNA"/>
</dbReference>
<dbReference type="Pfam" id="PF13585">
    <property type="entry name" value="CHU_C"/>
    <property type="match status" value="1"/>
</dbReference>
<sequence>MYLLKEALPLAWLVGIHSFYHCSYQLIKPVFYITIFLLLLVKPLQAQLNLVPNGSFEEYTVCPTSNELNNGQFERVENWWRPTESTPDYYNRCNNGIVDIPSNFWGYQEAFQGDGYVGFGAISWNITGENLGNEYFRTQLVEPLKPCVRYRFSMYVSLAEASSYGVGDIGAFFSTDDNYLSTMLSIIEEPQIIYDGVPIIDTSNWTKIEGTFIANGFERYLTIGYFRDNVTLDTLFLQDFGPSIQVKEALYYVDSISLVELNYVSTELCDAKNIVFPNIITPNDDHINDELDISNYLGIINEIIISNRWGDIVTILNGENPIWNGEGLSDGLYFYRFTLELDNKIQKTGFIQLMR</sequence>
<comment type="caution">
    <text evidence="1">The sequence shown here is derived from an EMBL/GenBank/DDBJ whole genome shotgun (WGS) entry which is preliminary data.</text>
</comment>